<gene>
    <name evidence="1" type="ORF">TCON_0012</name>
</gene>
<dbReference type="Gene3D" id="1.10.510.10">
    <property type="entry name" value="Transferase(Phosphotransferase) domain 1"/>
    <property type="match status" value="1"/>
</dbReference>
<sequence length="492" mass="59634">MDFNDVKDEELESTIEKYINEPFFQNHPGYITLWQRLFNKKRSPKILFLMVNRNICRYYHWLYIELSKYFYEQGLIEIAAYVLSKASERRVWDPLVIRSAIEQLPPFEKKIPEAEMYRILHPKKLVYWGKDWASRVEIMFCEMDGEEMSFEERRYKSQNMIRKNIKKNVNEDNSMEVIVKENIKNENNLKKEVVKEENIAKGNKVNEIKKDDIIKDNRITEYNNLKNNLVEKNYITTEYDNYIKKENILESKIAIKENEISQIKKLKLNKKEFYSKLENVKIIEETVYYIKSKIDDKRKFLIKLEGEKEKYCILHHITEKERNIITMISQYKYFPEMIYFHSFYICYKAFKFGSLNEAIEMVKYTNINEKMIVFWFKSILECVYSMYLKGWVFSKLKMNSIFVDTDGLKIADFSLERSDIKKNELYSKYKILSEVLSFAILNEFIFLTNYKSFEIDELIEKINLNNLEQEKIKFKILYYENIDEYQNVKKVQ</sequence>
<proteinExistence type="predicted"/>
<organism evidence="1 2">
    <name type="scientific">Astathelohania contejeani</name>
    <dbReference type="NCBI Taxonomy" id="164912"/>
    <lineage>
        <taxon>Eukaryota</taxon>
        <taxon>Fungi</taxon>
        <taxon>Fungi incertae sedis</taxon>
        <taxon>Microsporidia</taxon>
        <taxon>Astathelohaniidae</taxon>
        <taxon>Astathelohania</taxon>
    </lineage>
</organism>
<evidence type="ECO:0000313" key="2">
    <source>
        <dbReference type="Proteomes" id="UP001516464"/>
    </source>
</evidence>
<accession>A0ABQ7I2U5</accession>
<name>A0ABQ7I2U5_9MICR</name>
<evidence type="ECO:0000313" key="1">
    <source>
        <dbReference type="EMBL" id="KAF7684782.1"/>
    </source>
</evidence>
<dbReference type="Proteomes" id="UP001516464">
    <property type="component" value="Unassembled WGS sequence"/>
</dbReference>
<reference evidence="1 2" key="1">
    <citation type="submission" date="2019-01" db="EMBL/GenBank/DDBJ databases">
        <title>Genomes sequencing and comparative genomics of infectious freshwater microsporidia, Cucumispora dikerogammari and Thelohania contejeani.</title>
        <authorList>
            <person name="Cormier A."/>
            <person name="Giraud I."/>
            <person name="Wattier R."/>
            <person name="Teixeira M."/>
            <person name="Grandjean F."/>
            <person name="Rigaud T."/>
            <person name="Cordaux R."/>
        </authorList>
    </citation>
    <scope>NUCLEOTIDE SEQUENCE [LARGE SCALE GENOMIC DNA]</scope>
    <source>
        <strain evidence="1">T1</strain>
        <tissue evidence="1">Spores</tissue>
    </source>
</reference>
<comment type="caution">
    <text evidence="1">The sequence shown here is derived from an EMBL/GenBank/DDBJ whole genome shotgun (WGS) entry which is preliminary data.</text>
</comment>
<dbReference type="Gene3D" id="1.25.40.430">
    <property type="match status" value="1"/>
</dbReference>
<dbReference type="InterPro" id="IPR031522">
    <property type="entry name" value="Mad3_Bub1_I_2"/>
</dbReference>
<protein>
    <submittedName>
        <fullName evidence="1">Uncharacterized protein</fullName>
    </submittedName>
</protein>
<dbReference type="Pfam" id="PF17014">
    <property type="entry name" value="Mad3_BUB1_I_2"/>
    <property type="match status" value="1"/>
</dbReference>
<dbReference type="SUPFAM" id="SSF56112">
    <property type="entry name" value="Protein kinase-like (PK-like)"/>
    <property type="match status" value="1"/>
</dbReference>
<dbReference type="InterPro" id="IPR011009">
    <property type="entry name" value="Kinase-like_dom_sf"/>
</dbReference>
<keyword evidence="2" id="KW-1185">Reference proteome</keyword>
<dbReference type="EMBL" id="SBIQ01000001">
    <property type="protein sequence ID" value="KAF7684782.1"/>
    <property type="molecule type" value="Genomic_DNA"/>
</dbReference>